<accession>A0A811QJV6</accession>
<protein>
    <submittedName>
        <fullName evidence="1">Uncharacterized protein</fullName>
    </submittedName>
</protein>
<dbReference type="EMBL" id="CAJGYO010000010">
    <property type="protein sequence ID" value="CAD6258664.1"/>
    <property type="molecule type" value="Genomic_DNA"/>
</dbReference>
<reference evidence="1" key="1">
    <citation type="submission" date="2020-10" db="EMBL/GenBank/DDBJ databases">
        <authorList>
            <person name="Han B."/>
            <person name="Lu T."/>
            <person name="Zhao Q."/>
            <person name="Huang X."/>
            <person name="Zhao Y."/>
        </authorList>
    </citation>
    <scope>NUCLEOTIDE SEQUENCE</scope>
</reference>
<keyword evidence="2" id="KW-1185">Reference proteome</keyword>
<gene>
    <name evidence="1" type="ORF">NCGR_LOCUS42132</name>
</gene>
<organism evidence="1 2">
    <name type="scientific">Miscanthus lutarioriparius</name>
    <dbReference type="NCBI Taxonomy" id="422564"/>
    <lineage>
        <taxon>Eukaryota</taxon>
        <taxon>Viridiplantae</taxon>
        <taxon>Streptophyta</taxon>
        <taxon>Embryophyta</taxon>
        <taxon>Tracheophyta</taxon>
        <taxon>Spermatophyta</taxon>
        <taxon>Magnoliopsida</taxon>
        <taxon>Liliopsida</taxon>
        <taxon>Poales</taxon>
        <taxon>Poaceae</taxon>
        <taxon>PACMAD clade</taxon>
        <taxon>Panicoideae</taxon>
        <taxon>Andropogonodae</taxon>
        <taxon>Andropogoneae</taxon>
        <taxon>Saccharinae</taxon>
        <taxon>Miscanthus</taxon>
    </lineage>
</organism>
<name>A0A811QJV6_9POAL</name>
<evidence type="ECO:0000313" key="1">
    <source>
        <dbReference type="EMBL" id="CAD6258664.1"/>
    </source>
</evidence>
<comment type="caution">
    <text evidence="1">The sequence shown here is derived from an EMBL/GenBank/DDBJ whole genome shotgun (WGS) entry which is preliminary data.</text>
</comment>
<evidence type="ECO:0000313" key="2">
    <source>
        <dbReference type="Proteomes" id="UP000604825"/>
    </source>
</evidence>
<dbReference type="Proteomes" id="UP000604825">
    <property type="component" value="Unassembled WGS sequence"/>
</dbReference>
<proteinExistence type="predicted"/>
<dbReference type="AlphaFoldDB" id="A0A811QJV6"/>
<sequence>MPVWTQLATYRLLDGQQVPLHSRCAYATPVWTQLATYRPLDGRQVPQIAAAWKQVRGFSDVGKASVKPYYPKEAPLAANTVRVLLDMSSSSSTAGRAVLDLVVVLHVSGSMGDFGRLDKL</sequence>